<protein>
    <submittedName>
        <fullName evidence="2">Uncharacterized protein</fullName>
    </submittedName>
</protein>
<keyword evidence="1" id="KW-1185">Reference proteome</keyword>
<sequence>MASRKSSAETSDRYPFGYSSDQCNRETSICTAKRPHHRLQRQQLGQSGRTSNSILRNHERAKMQPVNFGLFASGLKFTEFNVTLNRAFDAQFFCYGPLFEPLAKRFGNNEMDFDRLMSRLHDLACVAFKNGRYPLLQIDSFIKRLQDHRRRYTTESSERSSLLDTPTDTGRSFTFTAQRAIRYNHEPTLTQNLPEMILEVGLLMSKSLSLWSSLRAQGVIDERVRMEVALRERLHTQRSRVWFRQSCQVSTSRRMAEIERTMMISTGKLCTYALVQ</sequence>
<accession>A0A9J2P4G3</accession>
<dbReference type="Proteomes" id="UP000036681">
    <property type="component" value="Unplaced"/>
</dbReference>
<organism evidence="1 2">
    <name type="scientific">Ascaris lumbricoides</name>
    <name type="common">Giant roundworm</name>
    <dbReference type="NCBI Taxonomy" id="6252"/>
    <lineage>
        <taxon>Eukaryota</taxon>
        <taxon>Metazoa</taxon>
        <taxon>Ecdysozoa</taxon>
        <taxon>Nematoda</taxon>
        <taxon>Chromadorea</taxon>
        <taxon>Rhabditida</taxon>
        <taxon>Spirurina</taxon>
        <taxon>Ascaridomorpha</taxon>
        <taxon>Ascaridoidea</taxon>
        <taxon>Ascarididae</taxon>
        <taxon>Ascaris</taxon>
    </lineage>
</organism>
<dbReference type="AlphaFoldDB" id="A0A9J2P4G3"/>
<evidence type="ECO:0000313" key="2">
    <source>
        <dbReference type="WBParaSite" id="ALUE_0000476501-mRNA-1"/>
    </source>
</evidence>
<evidence type="ECO:0000313" key="1">
    <source>
        <dbReference type="Proteomes" id="UP000036681"/>
    </source>
</evidence>
<dbReference type="WBParaSite" id="ALUE_0000476501-mRNA-1">
    <property type="protein sequence ID" value="ALUE_0000476501-mRNA-1"/>
    <property type="gene ID" value="ALUE_0000476501"/>
</dbReference>
<reference evidence="2" key="1">
    <citation type="submission" date="2023-03" db="UniProtKB">
        <authorList>
            <consortium name="WormBaseParasite"/>
        </authorList>
    </citation>
    <scope>IDENTIFICATION</scope>
</reference>
<name>A0A9J2P4G3_ASCLU</name>
<proteinExistence type="predicted"/>